<evidence type="ECO:0000313" key="9">
    <source>
        <dbReference type="EMBL" id="TMW67632.1"/>
    </source>
</evidence>
<accession>A0A8K1CRY3</accession>
<dbReference type="InterPro" id="IPR002048">
    <property type="entry name" value="EF_hand_dom"/>
</dbReference>
<dbReference type="Gene3D" id="1.10.238.10">
    <property type="entry name" value="EF-hand"/>
    <property type="match status" value="1"/>
</dbReference>
<dbReference type="OrthoDB" id="430821at2759"/>
<comment type="caution">
    <text evidence="9">The sequence shown here is derived from an EMBL/GenBank/DDBJ whole genome shotgun (WGS) entry which is preliminary data.</text>
</comment>
<dbReference type="GO" id="GO:0016020">
    <property type="term" value="C:membrane"/>
    <property type="evidence" value="ECO:0007669"/>
    <property type="project" value="UniProtKB-SubCell"/>
</dbReference>
<dbReference type="SUPFAM" id="SSF47473">
    <property type="entry name" value="EF-hand"/>
    <property type="match status" value="1"/>
</dbReference>
<feature type="compositionally biased region" description="Polar residues" evidence="6">
    <location>
        <begin position="282"/>
        <end position="291"/>
    </location>
</feature>
<evidence type="ECO:0000256" key="4">
    <source>
        <dbReference type="ARBA" id="ARBA00022989"/>
    </source>
</evidence>
<keyword evidence="3" id="KW-0106">Calcium</keyword>
<dbReference type="GO" id="GO:0005509">
    <property type="term" value="F:calcium ion binding"/>
    <property type="evidence" value="ECO:0007669"/>
    <property type="project" value="InterPro"/>
</dbReference>
<feature type="region of interest" description="Disordered" evidence="6">
    <location>
        <begin position="259"/>
        <end position="291"/>
    </location>
</feature>
<dbReference type="SMART" id="SM00054">
    <property type="entry name" value="EFh"/>
    <property type="match status" value="1"/>
</dbReference>
<reference evidence="9" key="1">
    <citation type="submission" date="2019-03" db="EMBL/GenBank/DDBJ databases">
        <title>Long read genome sequence of the mycoparasitic Pythium oligandrum ATCC 38472 isolated from sugarbeet rhizosphere.</title>
        <authorList>
            <person name="Gaulin E."/>
        </authorList>
    </citation>
    <scope>NUCLEOTIDE SEQUENCE</scope>
    <source>
        <strain evidence="9">ATCC 38472_TT</strain>
    </source>
</reference>
<feature type="transmembrane region" description="Helical" evidence="7">
    <location>
        <begin position="158"/>
        <end position="188"/>
    </location>
</feature>
<proteinExistence type="predicted"/>
<evidence type="ECO:0000259" key="8">
    <source>
        <dbReference type="PROSITE" id="PS50222"/>
    </source>
</evidence>
<evidence type="ECO:0000256" key="2">
    <source>
        <dbReference type="ARBA" id="ARBA00022692"/>
    </source>
</evidence>
<feature type="transmembrane region" description="Helical" evidence="7">
    <location>
        <begin position="123"/>
        <end position="146"/>
    </location>
</feature>
<dbReference type="PROSITE" id="PS00018">
    <property type="entry name" value="EF_HAND_1"/>
    <property type="match status" value="1"/>
</dbReference>
<dbReference type="AlphaFoldDB" id="A0A8K1CRY3"/>
<evidence type="ECO:0000256" key="7">
    <source>
        <dbReference type="SAM" id="Phobius"/>
    </source>
</evidence>
<name>A0A8K1CRY3_PYTOL</name>
<sequence>MRLFRRAFTNERVRRRGVRAYPPMALSLKKRSPRNDAVSSIVNNFHALSVHQRYRAVARVLQHQRTFNDDIEQFFREADKDNDGLLNHQEFRSFLTSRFSLKIPRAHPENNSNARPSNYQLKLLMLSSAIPFIGFGFVDNIIMLAAGDMIEDHFHETYHITMLCAAALGNTVSDVAGLSLGGIIESFVRRIGIPDPHLSKAQARMAITHWCNFFASAGGITLGCILGMFPLLFMNHEKYEQEIIAAEEKRLQTLRLKAQEEDGEEEEGGTSMGRSLVLLVNSPASSTVVSS</sequence>
<protein>
    <recommendedName>
        <fullName evidence="8">EF-hand domain-containing protein</fullName>
    </recommendedName>
</protein>
<dbReference type="GO" id="GO:0005739">
    <property type="term" value="C:mitochondrion"/>
    <property type="evidence" value="ECO:0007669"/>
    <property type="project" value="TreeGrafter"/>
</dbReference>
<evidence type="ECO:0000313" key="10">
    <source>
        <dbReference type="Proteomes" id="UP000794436"/>
    </source>
</evidence>
<comment type="subcellular location">
    <subcellularLocation>
        <location evidence="1">Membrane</location>
        <topology evidence="1">Multi-pass membrane protein</topology>
    </subcellularLocation>
</comment>
<dbReference type="Proteomes" id="UP000794436">
    <property type="component" value="Unassembled WGS sequence"/>
</dbReference>
<feature type="domain" description="EF-hand" evidence="8">
    <location>
        <begin position="66"/>
        <end position="101"/>
    </location>
</feature>
<dbReference type="InterPro" id="IPR019537">
    <property type="entry name" value="TMEM65"/>
</dbReference>
<organism evidence="9 10">
    <name type="scientific">Pythium oligandrum</name>
    <name type="common">Mycoparasitic fungus</name>
    <dbReference type="NCBI Taxonomy" id="41045"/>
    <lineage>
        <taxon>Eukaryota</taxon>
        <taxon>Sar</taxon>
        <taxon>Stramenopiles</taxon>
        <taxon>Oomycota</taxon>
        <taxon>Peronosporomycetes</taxon>
        <taxon>Pythiales</taxon>
        <taxon>Pythiaceae</taxon>
        <taxon>Pythium</taxon>
    </lineage>
</organism>
<dbReference type="InterPro" id="IPR011992">
    <property type="entry name" value="EF-hand-dom_pair"/>
</dbReference>
<dbReference type="EMBL" id="SPLM01000004">
    <property type="protein sequence ID" value="TMW67632.1"/>
    <property type="molecule type" value="Genomic_DNA"/>
</dbReference>
<dbReference type="Pfam" id="PF00036">
    <property type="entry name" value="EF-hand_1"/>
    <property type="match status" value="1"/>
</dbReference>
<dbReference type="PANTHER" id="PTHR21706">
    <property type="entry name" value="TRANSMEMBRANE PROTEIN 65"/>
    <property type="match status" value="1"/>
</dbReference>
<dbReference type="InterPro" id="IPR018247">
    <property type="entry name" value="EF_Hand_1_Ca_BS"/>
</dbReference>
<evidence type="ECO:0000256" key="5">
    <source>
        <dbReference type="ARBA" id="ARBA00023136"/>
    </source>
</evidence>
<dbReference type="PANTHER" id="PTHR21706:SF15">
    <property type="entry name" value="TRANSMEMBRANE PROTEIN 65"/>
    <property type="match status" value="1"/>
</dbReference>
<feature type="transmembrane region" description="Helical" evidence="7">
    <location>
        <begin position="209"/>
        <end position="233"/>
    </location>
</feature>
<keyword evidence="2 7" id="KW-0812">Transmembrane</keyword>
<dbReference type="PROSITE" id="PS50222">
    <property type="entry name" value="EF_HAND_2"/>
    <property type="match status" value="1"/>
</dbReference>
<keyword evidence="4 7" id="KW-1133">Transmembrane helix</keyword>
<gene>
    <name evidence="9" type="ORF">Poli38472_011252</name>
</gene>
<evidence type="ECO:0000256" key="3">
    <source>
        <dbReference type="ARBA" id="ARBA00022837"/>
    </source>
</evidence>
<keyword evidence="5 7" id="KW-0472">Membrane</keyword>
<dbReference type="Pfam" id="PF10507">
    <property type="entry name" value="TMEM65"/>
    <property type="match status" value="1"/>
</dbReference>
<evidence type="ECO:0000256" key="6">
    <source>
        <dbReference type="SAM" id="MobiDB-lite"/>
    </source>
</evidence>
<evidence type="ECO:0000256" key="1">
    <source>
        <dbReference type="ARBA" id="ARBA00004141"/>
    </source>
</evidence>
<keyword evidence="10" id="KW-1185">Reference proteome</keyword>